<dbReference type="Proteomes" id="UP000032180">
    <property type="component" value="Chromosome 12"/>
</dbReference>
<dbReference type="EnsemblPlants" id="LPERR12G06850.1">
    <property type="protein sequence ID" value="LPERR12G06850.1"/>
    <property type="gene ID" value="LPERR12G06850"/>
</dbReference>
<accession>A0A0D9XYA8</accession>
<keyword evidence="2" id="KW-1185">Reference proteome</keyword>
<reference evidence="1" key="3">
    <citation type="submission" date="2015-04" db="UniProtKB">
        <authorList>
            <consortium name="EnsemblPlants"/>
        </authorList>
    </citation>
    <scope>IDENTIFICATION</scope>
</reference>
<evidence type="ECO:0000313" key="2">
    <source>
        <dbReference type="Proteomes" id="UP000032180"/>
    </source>
</evidence>
<protein>
    <submittedName>
        <fullName evidence="1">Uncharacterized protein</fullName>
    </submittedName>
</protein>
<name>A0A0D9XYA8_9ORYZ</name>
<dbReference type="Gramene" id="LPERR12G06850.1">
    <property type="protein sequence ID" value="LPERR12G06850.1"/>
    <property type="gene ID" value="LPERR12G06850"/>
</dbReference>
<reference evidence="2" key="2">
    <citation type="submission" date="2013-12" db="EMBL/GenBank/DDBJ databases">
        <authorList>
            <person name="Yu Y."/>
            <person name="Lee S."/>
            <person name="de Baynast K."/>
            <person name="Wissotski M."/>
            <person name="Liu L."/>
            <person name="Talag J."/>
            <person name="Goicoechea J."/>
            <person name="Angelova A."/>
            <person name="Jetty R."/>
            <person name="Kudrna D."/>
            <person name="Golser W."/>
            <person name="Rivera L."/>
            <person name="Zhang J."/>
            <person name="Wing R."/>
        </authorList>
    </citation>
    <scope>NUCLEOTIDE SEQUENCE</scope>
</reference>
<dbReference type="AlphaFoldDB" id="A0A0D9XYA8"/>
<reference evidence="1 2" key="1">
    <citation type="submission" date="2012-08" db="EMBL/GenBank/DDBJ databases">
        <title>Oryza genome evolution.</title>
        <authorList>
            <person name="Wing R.A."/>
        </authorList>
    </citation>
    <scope>NUCLEOTIDE SEQUENCE</scope>
</reference>
<sequence>MAARTPLAVGDGIRARLKRRQPTRPPPFAPRWPYVSHSCRLSFPFGFVALIVNKSNKEGLNRLKKIGFKQIPILLRPAPAINAKASPLLVPDVAGYQLRLCRGPIKQKLGFFLLLHRGF</sequence>
<evidence type="ECO:0000313" key="1">
    <source>
        <dbReference type="EnsemblPlants" id="LPERR12G06850.1"/>
    </source>
</evidence>
<organism evidence="1 2">
    <name type="scientific">Leersia perrieri</name>
    <dbReference type="NCBI Taxonomy" id="77586"/>
    <lineage>
        <taxon>Eukaryota</taxon>
        <taxon>Viridiplantae</taxon>
        <taxon>Streptophyta</taxon>
        <taxon>Embryophyta</taxon>
        <taxon>Tracheophyta</taxon>
        <taxon>Spermatophyta</taxon>
        <taxon>Magnoliopsida</taxon>
        <taxon>Liliopsida</taxon>
        <taxon>Poales</taxon>
        <taxon>Poaceae</taxon>
        <taxon>BOP clade</taxon>
        <taxon>Oryzoideae</taxon>
        <taxon>Oryzeae</taxon>
        <taxon>Oryzinae</taxon>
        <taxon>Leersia</taxon>
    </lineage>
</organism>
<proteinExistence type="predicted"/>